<dbReference type="EMBL" id="AGNK02000096">
    <property type="status" value="NOT_ANNOTATED_CDS"/>
    <property type="molecule type" value="Genomic_DNA"/>
</dbReference>
<reference evidence="1" key="2">
    <citation type="submission" date="2018-08" db="UniProtKB">
        <authorList>
            <consortium name="EnsemblPlants"/>
        </authorList>
    </citation>
    <scope>IDENTIFICATION</scope>
    <source>
        <strain evidence="1">Yugu1</strain>
    </source>
</reference>
<reference evidence="2" key="1">
    <citation type="journal article" date="2012" name="Nat. Biotechnol.">
        <title>Reference genome sequence of the model plant Setaria.</title>
        <authorList>
            <person name="Bennetzen J.L."/>
            <person name="Schmutz J."/>
            <person name="Wang H."/>
            <person name="Percifield R."/>
            <person name="Hawkins J."/>
            <person name="Pontaroli A.C."/>
            <person name="Estep M."/>
            <person name="Feng L."/>
            <person name="Vaughn J.N."/>
            <person name="Grimwood J."/>
            <person name="Jenkins J."/>
            <person name="Barry K."/>
            <person name="Lindquist E."/>
            <person name="Hellsten U."/>
            <person name="Deshpande S."/>
            <person name="Wang X."/>
            <person name="Wu X."/>
            <person name="Mitros T."/>
            <person name="Triplett J."/>
            <person name="Yang X."/>
            <person name="Ye C.Y."/>
            <person name="Mauro-Herrera M."/>
            <person name="Wang L."/>
            <person name="Li P."/>
            <person name="Sharma M."/>
            <person name="Sharma R."/>
            <person name="Ronald P.C."/>
            <person name="Panaud O."/>
            <person name="Kellogg E.A."/>
            <person name="Brutnell T.P."/>
            <person name="Doust A.N."/>
            <person name="Tuskan G.A."/>
            <person name="Rokhsar D."/>
            <person name="Devos K.M."/>
        </authorList>
    </citation>
    <scope>NUCLEOTIDE SEQUENCE [LARGE SCALE GENOMIC DNA]</scope>
    <source>
        <strain evidence="2">cv. Yugu1</strain>
    </source>
</reference>
<protein>
    <submittedName>
        <fullName evidence="1">Uncharacterized protein</fullName>
    </submittedName>
</protein>
<name>K3Z0C8_SETIT</name>
<accession>K3Z0C8</accession>
<dbReference type="Gramene" id="KQL28470">
    <property type="protein sequence ID" value="KQL28470"/>
    <property type="gene ID" value="SETIT_019991mg"/>
</dbReference>
<dbReference type="EnsemblPlants" id="KQL28470">
    <property type="protein sequence ID" value="KQL28470"/>
    <property type="gene ID" value="SETIT_019991mg"/>
</dbReference>
<dbReference type="FunCoup" id="K3Z0C8">
    <property type="interactions" value="304"/>
</dbReference>
<dbReference type="Proteomes" id="UP000004995">
    <property type="component" value="Unassembled WGS sequence"/>
</dbReference>
<dbReference type="InParanoid" id="K3Z0C8"/>
<organism evidence="1 2">
    <name type="scientific">Setaria italica</name>
    <name type="common">Foxtail millet</name>
    <name type="synonym">Panicum italicum</name>
    <dbReference type="NCBI Taxonomy" id="4555"/>
    <lineage>
        <taxon>Eukaryota</taxon>
        <taxon>Viridiplantae</taxon>
        <taxon>Streptophyta</taxon>
        <taxon>Embryophyta</taxon>
        <taxon>Tracheophyta</taxon>
        <taxon>Spermatophyta</taxon>
        <taxon>Magnoliopsida</taxon>
        <taxon>Liliopsida</taxon>
        <taxon>Poales</taxon>
        <taxon>Poaceae</taxon>
        <taxon>PACMAD clade</taxon>
        <taxon>Panicoideae</taxon>
        <taxon>Panicodae</taxon>
        <taxon>Paniceae</taxon>
        <taxon>Cenchrinae</taxon>
        <taxon>Setaria</taxon>
    </lineage>
</organism>
<dbReference type="AlphaFoldDB" id="K3Z0C8"/>
<sequence>MIHAALGYLLDYTLAPYMGRIREASLIGFGCCGIATFGAGGQGVLYPGTWVAV</sequence>
<evidence type="ECO:0000313" key="1">
    <source>
        <dbReference type="EnsemblPlants" id="KQL28470"/>
    </source>
</evidence>
<dbReference type="OMA" id="PYMGRIR"/>
<dbReference type="HOGENOM" id="CLU_204830_0_0_1"/>
<keyword evidence="2" id="KW-1185">Reference proteome</keyword>
<proteinExistence type="predicted"/>
<evidence type="ECO:0000313" key="2">
    <source>
        <dbReference type="Proteomes" id="UP000004995"/>
    </source>
</evidence>